<name>A0ABR2LVL6_9ASPA</name>
<dbReference type="Proteomes" id="UP001412067">
    <property type="component" value="Unassembled WGS sequence"/>
</dbReference>
<dbReference type="EMBL" id="JBBWWR010000014">
    <property type="protein sequence ID" value="KAK8952856.1"/>
    <property type="molecule type" value="Genomic_DNA"/>
</dbReference>
<organism evidence="1 2">
    <name type="scientific">Platanthera guangdongensis</name>
    <dbReference type="NCBI Taxonomy" id="2320717"/>
    <lineage>
        <taxon>Eukaryota</taxon>
        <taxon>Viridiplantae</taxon>
        <taxon>Streptophyta</taxon>
        <taxon>Embryophyta</taxon>
        <taxon>Tracheophyta</taxon>
        <taxon>Spermatophyta</taxon>
        <taxon>Magnoliopsida</taxon>
        <taxon>Liliopsida</taxon>
        <taxon>Asparagales</taxon>
        <taxon>Orchidaceae</taxon>
        <taxon>Orchidoideae</taxon>
        <taxon>Orchideae</taxon>
        <taxon>Orchidinae</taxon>
        <taxon>Platanthera</taxon>
    </lineage>
</organism>
<keyword evidence="2" id="KW-1185">Reference proteome</keyword>
<accession>A0ABR2LVL6</accession>
<protein>
    <submittedName>
        <fullName evidence="1">Uncharacterized protein</fullName>
    </submittedName>
</protein>
<sequence>MLREDCSGTSTKPGIHLTPDQICMCVWYFHKEFPECSSRTATTLRYLKYLGGKSLAHLHGTLGLLMTCLLPQISRTIPRADASFGQKLRDIISRSRPVFPSSPGMPPPSTPKLIHVFQGCNPSPTPTSHH</sequence>
<comment type="caution">
    <text evidence="1">The sequence shown here is derived from an EMBL/GenBank/DDBJ whole genome shotgun (WGS) entry which is preliminary data.</text>
</comment>
<evidence type="ECO:0000313" key="1">
    <source>
        <dbReference type="EMBL" id="KAK8952856.1"/>
    </source>
</evidence>
<evidence type="ECO:0000313" key="2">
    <source>
        <dbReference type="Proteomes" id="UP001412067"/>
    </source>
</evidence>
<proteinExistence type="predicted"/>
<gene>
    <name evidence="1" type="ORF">KSP40_PGU000183</name>
</gene>
<reference evidence="1 2" key="1">
    <citation type="journal article" date="2022" name="Nat. Plants">
        <title>Genomes of leafy and leafless Platanthera orchids illuminate the evolution of mycoheterotrophy.</title>
        <authorList>
            <person name="Li M.H."/>
            <person name="Liu K.W."/>
            <person name="Li Z."/>
            <person name="Lu H.C."/>
            <person name="Ye Q.L."/>
            <person name="Zhang D."/>
            <person name="Wang J.Y."/>
            <person name="Li Y.F."/>
            <person name="Zhong Z.M."/>
            <person name="Liu X."/>
            <person name="Yu X."/>
            <person name="Liu D.K."/>
            <person name="Tu X.D."/>
            <person name="Liu B."/>
            <person name="Hao Y."/>
            <person name="Liao X.Y."/>
            <person name="Jiang Y.T."/>
            <person name="Sun W.H."/>
            <person name="Chen J."/>
            <person name="Chen Y.Q."/>
            <person name="Ai Y."/>
            <person name="Zhai J.W."/>
            <person name="Wu S.S."/>
            <person name="Zhou Z."/>
            <person name="Hsiao Y.Y."/>
            <person name="Wu W.L."/>
            <person name="Chen Y.Y."/>
            <person name="Lin Y.F."/>
            <person name="Hsu J.L."/>
            <person name="Li C.Y."/>
            <person name="Wang Z.W."/>
            <person name="Zhao X."/>
            <person name="Zhong W.Y."/>
            <person name="Ma X.K."/>
            <person name="Ma L."/>
            <person name="Huang J."/>
            <person name="Chen G.Z."/>
            <person name="Huang M.Z."/>
            <person name="Huang L."/>
            <person name="Peng D.H."/>
            <person name="Luo Y.B."/>
            <person name="Zou S.Q."/>
            <person name="Chen S.P."/>
            <person name="Lan S."/>
            <person name="Tsai W.C."/>
            <person name="Van de Peer Y."/>
            <person name="Liu Z.J."/>
        </authorList>
    </citation>
    <scope>NUCLEOTIDE SEQUENCE [LARGE SCALE GENOMIC DNA]</scope>
    <source>
        <strain evidence="1">Lor288</strain>
    </source>
</reference>